<dbReference type="EC" id="1.1.1.95" evidence="3 9"/>
<reference evidence="11" key="1">
    <citation type="journal article" date="2020" name="bioRxiv">
        <title>A rank-normalized archaeal taxonomy based on genome phylogeny resolves widespread incomplete and uneven classifications.</title>
        <authorList>
            <person name="Rinke C."/>
            <person name="Chuvochina M."/>
            <person name="Mussig A.J."/>
            <person name="Chaumeil P.-A."/>
            <person name="Waite D.W."/>
            <person name="Whitman W.B."/>
            <person name="Parks D.H."/>
            <person name="Hugenholtz P."/>
        </authorList>
    </citation>
    <scope>NUCLEOTIDE SEQUENCE</scope>
    <source>
        <strain evidence="11">UBA8853</strain>
    </source>
</reference>
<accession>A0A832TGZ3</accession>
<gene>
    <name evidence="11" type="ORF">HA336_04935</name>
</gene>
<keyword evidence="9" id="KW-0028">Amino-acid biosynthesis</keyword>
<dbReference type="SUPFAM" id="SSF143548">
    <property type="entry name" value="Serine metabolism enzymes domain"/>
    <property type="match status" value="1"/>
</dbReference>
<sequence length="522" mass="57776">MAKILVTDPIHEDALRKLEELGEVVVLEDADEEEIREHVRDADAWVVRSGTRVTRELIEEAKNLKVIARAGVGVDNIDVKAATERGIIVVNAPESSSISVAEHTMGLILALARKIPQADRSVRRGEWDRKRFMGVELAGKTLGLIGLGRIGQQVAKRAKAFEMEVTAYDPYIPEKVAEELGVELVDELEELLERADVVSIHVPLTEETEGMIGEEELKRMKSSAFLVNCARGKIVDEEALIKALKEGWIAGAALDVFAEEPPGEDHPLYELDNVVLTPHIGGSTGEAQRAAGLIVAREIERVLKGEIPENVVNLPLAGVPDDVRELMEVGERLADAAAQVLEERLRWVQVKVGGELEDREKEALKRAVLKGCLDRVLTEPVTMVNAVDVAERRGIEFEFTVSDELEGGEVEVVVRSDEDEISLRGELVEDRVYLTSVNGYEVRFKLSGPTLFVWHVDRPGVIGEVGIILGEHRVNVAAMEVGRRERGGEAIMVIRMDEEPPEECLRAIDEVEPVRRVELVRC</sequence>
<dbReference type="EMBL" id="DUJS01000004">
    <property type="protein sequence ID" value="HII70559.1"/>
    <property type="molecule type" value="Genomic_DNA"/>
</dbReference>
<dbReference type="Pfam" id="PF00389">
    <property type="entry name" value="2-Hacid_dh"/>
    <property type="match status" value="1"/>
</dbReference>
<dbReference type="Pfam" id="PF01842">
    <property type="entry name" value="ACT"/>
    <property type="match status" value="1"/>
</dbReference>
<comment type="caution">
    <text evidence="11">The sequence shown here is derived from an EMBL/GenBank/DDBJ whole genome shotgun (WGS) entry which is preliminary data.</text>
</comment>
<evidence type="ECO:0000256" key="1">
    <source>
        <dbReference type="ARBA" id="ARBA00005216"/>
    </source>
</evidence>
<dbReference type="SUPFAM" id="SSF52283">
    <property type="entry name" value="Formate/glycerate dehydrogenase catalytic domain-like"/>
    <property type="match status" value="1"/>
</dbReference>
<dbReference type="GO" id="GO:0051287">
    <property type="term" value="F:NAD binding"/>
    <property type="evidence" value="ECO:0007669"/>
    <property type="project" value="UniProtKB-UniRule"/>
</dbReference>
<dbReference type="PROSITE" id="PS00671">
    <property type="entry name" value="D_2_HYDROXYACID_DH_3"/>
    <property type="match status" value="1"/>
</dbReference>
<dbReference type="UniPathway" id="UPA00135">
    <property type="reaction ID" value="UER00196"/>
</dbReference>
<dbReference type="FunFam" id="3.40.50.720:FF:000021">
    <property type="entry name" value="D-3-phosphoglycerate dehydrogenase"/>
    <property type="match status" value="1"/>
</dbReference>
<dbReference type="CDD" id="cd04902">
    <property type="entry name" value="ACT_3PGDH-xct"/>
    <property type="match status" value="1"/>
</dbReference>
<evidence type="ECO:0000256" key="9">
    <source>
        <dbReference type="RuleBase" id="RU363003"/>
    </source>
</evidence>
<evidence type="ECO:0000256" key="4">
    <source>
        <dbReference type="ARBA" id="ARBA00021582"/>
    </source>
</evidence>
<evidence type="ECO:0000259" key="10">
    <source>
        <dbReference type="PROSITE" id="PS51671"/>
    </source>
</evidence>
<dbReference type="InterPro" id="IPR036291">
    <property type="entry name" value="NAD(P)-bd_dom_sf"/>
</dbReference>
<dbReference type="InterPro" id="IPR006236">
    <property type="entry name" value="PGDH"/>
</dbReference>
<dbReference type="Pfam" id="PF02826">
    <property type="entry name" value="2-Hacid_dh_C"/>
    <property type="match status" value="1"/>
</dbReference>
<proteinExistence type="inferred from homology"/>
<dbReference type="Proteomes" id="UP000619545">
    <property type="component" value="Unassembled WGS sequence"/>
</dbReference>
<keyword evidence="6 9" id="KW-0520">NAD</keyword>
<dbReference type="InterPro" id="IPR006140">
    <property type="entry name" value="D-isomer_DH_NAD-bd"/>
</dbReference>
<comment type="similarity">
    <text evidence="2 9">Belongs to the D-isomer specific 2-hydroxyacid dehydrogenase family.</text>
</comment>
<evidence type="ECO:0000313" key="11">
    <source>
        <dbReference type="EMBL" id="HII70559.1"/>
    </source>
</evidence>
<evidence type="ECO:0000313" key="12">
    <source>
        <dbReference type="Proteomes" id="UP000619545"/>
    </source>
</evidence>
<dbReference type="OMA" id="NIAGMQV"/>
<dbReference type="PROSITE" id="PS00670">
    <property type="entry name" value="D_2_HYDROXYACID_DH_2"/>
    <property type="match status" value="1"/>
</dbReference>
<dbReference type="SUPFAM" id="SSF55021">
    <property type="entry name" value="ACT-like"/>
    <property type="match status" value="1"/>
</dbReference>
<dbReference type="FunFam" id="3.30.70.260:FF:000008">
    <property type="entry name" value="D-3-phosphoglycerate dehydrogenase, chloroplastic"/>
    <property type="match status" value="1"/>
</dbReference>
<dbReference type="GO" id="GO:0006564">
    <property type="term" value="P:L-serine biosynthetic process"/>
    <property type="evidence" value="ECO:0007669"/>
    <property type="project" value="UniProtKB-UniRule"/>
</dbReference>
<dbReference type="InterPro" id="IPR006139">
    <property type="entry name" value="D-isomer_2_OHA_DH_cat_dom"/>
</dbReference>
<dbReference type="RefSeq" id="WP_011018669.1">
    <property type="nucleotide sequence ID" value="NZ_DUJS01000004.1"/>
</dbReference>
<dbReference type="NCBIfam" id="TIGR01327">
    <property type="entry name" value="PGDH"/>
    <property type="match status" value="1"/>
</dbReference>
<evidence type="ECO:0000256" key="2">
    <source>
        <dbReference type="ARBA" id="ARBA00005854"/>
    </source>
</evidence>
<dbReference type="InterPro" id="IPR029009">
    <property type="entry name" value="ASB_dom_sf"/>
</dbReference>
<evidence type="ECO:0000256" key="5">
    <source>
        <dbReference type="ARBA" id="ARBA00023002"/>
    </source>
</evidence>
<evidence type="ECO:0000256" key="8">
    <source>
        <dbReference type="ARBA" id="ARBA00048731"/>
    </source>
</evidence>
<protein>
    <recommendedName>
        <fullName evidence="4 9">D-3-phosphoglycerate dehydrogenase</fullName>
        <ecNumber evidence="3 9">1.1.1.95</ecNumber>
    </recommendedName>
</protein>
<dbReference type="InterPro" id="IPR029753">
    <property type="entry name" value="D-isomer_DH_CS"/>
</dbReference>
<dbReference type="GeneID" id="1477600"/>
<keyword evidence="7 9" id="KW-0718">Serine biosynthesis</keyword>
<dbReference type="PROSITE" id="PS51671">
    <property type="entry name" value="ACT"/>
    <property type="match status" value="1"/>
</dbReference>
<dbReference type="Gene3D" id="3.30.1330.90">
    <property type="entry name" value="D-3-phosphoglycerate dehydrogenase, domain 3"/>
    <property type="match status" value="1"/>
</dbReference>
<dbReference type="PANTHER" id="PTHR42789">
    <property type="entry name" value="D-ISOMER SPECIFIC 2-HYDROXYACID DEHYDROGENASE FAMILY PROTEIN (AFU_ORTHOLOGUE AFUA_6G10090)"/>
    <property type="match status" value="1"/>
</dbReference>
<organism evidence="11 12">
    <name type="scientific">Methanopyrus kandleri</name>
    <dbReference type="NCBI Taxonomy" id="2320"/>
    <lineage>
        <taxon>Archaea</taxon>
        <taxon>Methanobacteriati</taxon>
        <taxon>Methanobacteriota</taxon>
        <taxon>Methanomada group</taxon>
        <taxon>Methanopyri</taxon>
        <taxon>Methanopyrales</taxon>
        <taxon>Methanopyraceae</taxon>
        <taxon>Methanopyrus</taxon>
    </lineage>
</organism>
<dbReference type="PANTHER" id="PTHR42789:SF1">
    <property type="entry name" value="D-ISOMER SPECIFIC 2-HYDROXYACID DEHYDROGENASE FAMILY PROTEIN (AFU_ORTHOLOGUE AFUA_6G10090)"/>
    <property type="match status" value="1"/>
</dbReference>
<comment type="pathway">
    <text evidence="1 9">Amino-acid biosynthesis; L-serine biosynthesis; L-serine from 3-phospho-D-glycerate: step 1/3.</text>
</comment>
<dbReference type="InterPro" id="IPR002912">
    <property type="entry name" value="ACT_dom"/>
</dbReference>
<feature type="domain" description="ACT" evidence="10">
    <location>
        <begin position="450"/>
        <end position="522"/>
    </location>
</feature>
<evidence type="ECO:0000256" key="6">
    <source>
        <dbReference type="ARBA" id="ARBA00023027"/>
    </source>
</evidence>
<dbReference type="InterPro" id="IPR045865">
    <property type="entry name" value="ACT-like_dom_sf"/>
</dbReference>
<dbReference type="GO" id="GO:0004617">
    <property type="term" value="F:phosphoglycerate dehydrogenase activity"/>
    <property type="evidence" value="ECO:0007669"/>
    <property type="project" value="UniProtKB-UniRule"/>
</dbReference>
<keyword evidence="5 9" id="KW-0560">Oxidoreductase</keyword>
<evidence type="ECO:0000256" key="7">
    <source>
        <dbReference type="ARBA" id="ARBA00023299"/>
    </source>
</evidence>
<dbReference type="CDD" id="cd12173">
    <property type="entry name" value="PGDH_4"/>
    <property type="match status" value="1"/>
</dbReference>
<dbReference type="SUPFAM" id="SSF51735">
    <property type="entry name" value="NAD(P)-binding Rossmann-fold domains"/>
    <property type="match status" value="1"/>
</dbReference>
<dbReference type="InterPro" id="IPR050857">
    <property type="entry name" value="D-2-hydroxyacid_DH"/>
</dbReference>
<dbReference type="Pfam" id="PF19304">
    <property type="entry name" value="PGDH_inter"/>
    <property type="match status" value="1"/>
</dbReference>
<comment type="catalytic activity">
    <reaction evidence="8 9">
        <text>(2R)-3-phosphoglycerate + NAD(+) = 3-phosphooxypyruvate + NADH + H(+)</text>
        <dbReference type="Rhea" id="RHEA:12641"/>
        <dbReference type="ChEBI" id="CHEBI:15378"/>
        <dbReference type="ChEBI" id="CHEBI:18110"/>
        <dbReference type="ChEBI" id="CHEBI:57540"/>
        <dbReference type="ChEBI" id="CHEBI:57945"/>
        <dbReference type="ChEBI" id="CHEBI:58272"/>
        <dbReference type="EC" id="1.1.1.95"/>
    </reaction>
</comment>
<dbReference type="Gene3D" id="3.40.50.720">
    <property type="entry name" value="NAD(P)-binding Rossmann-like Domain"/>
    <property type="match status" value="2"/>
</dbReference>
<name>A0A832TGZ3_9EURY</name>
<dbReference type="InterPro" id="IPR045626">
    <property type="entry name" value="PGDH_ASB_dom"/>
</dbReference>
<dbReference type="Gene3D" id="3.30.70.260">
    <property type="match status" value="1"/>
</dbReference>
<dbReference type="AlphaFoldDB" id="A0A832TGZ3"/>
<evidence type="ECO:0000256" key="3">
    <source>
        <dbReference type="ARBA" id="ARBA00013143"/>
    </source>
</evidence>